<comment type="function">
    <text evidence="5">Effector that suppresses plant defense responses during pathogen infection.</text>
</comment>
<dbReference type="AlphaFoldDB" id="A0A8J5M1J9"/>
<proteinExistence type="inferred from homology"/>
<evidence type="ECO:0000256" key="5">
    <source>
        <dbReference type="RuleBase" id="RU367124"/>
    </source>
</evidence>
<organism evidence="6 7">
    <name type="scientific">Phytophthora aleatoria</name>
    <dbReference type="NCBI Taxonomy" id="2496075"/>
    <lineage>
        <taxon>Eukaryota</taxon>
        <taxon>Sar</taxon>
        <taxon>Stramenopiles</taxon>
        <taxon>Oomycota</taxon>
        <taxon>Peronosporomycetes</taxon>
        <taxon>Peronosporales</taxon>
        <taxon>Peronosporaceae</taxon>
        <taxon>Phytophthora</taxon>
    </lineage>
</organism>
<dbReference type="Proteomes" id="UP000709295">
    <property type="component" value="Unassembled WGS sequence"/>
</dbReference>
<gene>
    <name evidence="6" type="ORF">JG688_00013009</name>
</gene>
<sequence>MRTLLTILVAATTLRASCEAIVLATDSDQIQLPQLNKDTRLLRVGKSTDDINNEARSWVHIGGFNRTKEEAKSWLQKWIYDGENMESVGKKLGLYNLPENETLNHINFEALRKFVRIDYYQRTGYKLPKGYALKKITDLTGRTGSQRAAVVVVPTKLRNYSNQQ</sequence>
<evidence type="ECO:0000256" key="1">
    <source>
        <dbReference type="ARBA" id="ARBA00004613"/>
    </source>
</evidence>
<dbReference type="EMBL" id="JAENGY010001057">
    <property type="protein sequence ID" value="KAG6953047.1"/>
    <property type="molecule type" value="Genomic_DNA"/>
</dbReference>
<dbReference type="Pfam" id="PF16810">
    <property type="entry name" value="RXLR"/>
    <property type="match status" value="1"/>
</dbReference>
<evidence type="ECO:0000313" key="6">
    <source>
        <dbReference type="EMBL" id="KAG6953047.1"/>
    </source>
</evidence>
<comment type="similarity">
    <text evidence="2 5">Belongs to the RxLR effector family.</text>
</comment>
<comment type="subcellular location">
    <subcellularLocation>
        <location evidence="1 5">Secreted</location>
    </subcellularLocation>
</comment>
<protein>
    <recommendedName>
        <fullName evidence="5">RxLR effector protein</fullName>
    </recommendedName>
</protein>
<comment type="caution">
    <text evidence="6">The sequence shown here is derived from an EMBL/GenBank/DDBJ whole genome shotgun (WGS) entry which is preliminary data.</text>
</comment>
<accession>A0A8J5M1J9</accession>
<feature type="signal peptide" evidence="5">
    <location>
        <begin position="1"/>
        <end position="20"/>
    </location>
</feature>
<keyword evidence="3 5" id="KW-0964">Secreted</keyword>
<comment type="domain">
    <text evidence="5">The RxLR-dEER motif acts to carry the protein into the host cell cytoplasm through binding to cell surface phosphatidylinositol-3-phosphate.</text>
</comment>
<keyword evidence="7" id="KW-1185">Reference proteome</keyword>
<evidence type="ECO:0000256" key="2">
    <source>
        <dbReference type="ARBA" id="ARBA00010400"/>
    </source>
</evidence>
<dbReference type="InterPro" id="IPR031825">
    <property type="entry name" value="RXLR"/>
</dbReference>
<name>A0A8J5M1J9_9STRA</name>
<evidence type="ECO:0000256" key="3">
    <source>
        <dbReference type="ARBA" id="ARBA00022525"/>
    </source>
</evidence>
<keyword evidence="4 5" id="KW-0732">Signal</keyword>
<reference evidence="6" key="1">
    <citation type="submission" date="2021-01" db="EMBL/GenBank/DDBJ databases">
        <title>Phytophthora aleatoria, a newly-described species from Pinus radiata is distinct from Phytophthora cactorum isolates based on comparative genomics.</title>
        <authorList>
            <person name="Mcdougal R."/>
            <person name="Panda P."/>
            <person name="Williams N."/>
            <person name="Studholme D.J."/>
        </authorList>
    </citation>
    <scope>NUCLEOTIDE SEQUENCE</scope>
    <source>
        <strain evidence="6">NZFS 4037</strain>
    </source>
</reference>
<evidence type="ECO:0000313" key="7">
    <source>
        <dbReference type="Proteomes" id="UP000709295"/>
    </source>
</evidence>
<evidence type="ECO:0000256" key="4">
    <source>
        <dbReference type="ARBA" id="ARBA00022729"/>
    </source>
</evidence>
<feature type="chain" id="PRO_5044957448" description="RxLR effector protein" evidence="5">
    <location>
        <begin position="21"/>
        <end position="164"/>
    </location>
</feature>